<accession>A0A2N6T5X8</accession>
<dbReference type="GO" id="GO:0008408">
    <property type="term" value="F:3'-5' exonuclease activity"/>
    <property type="evidence" value="ECO:0007669"/>
    <property type="project" value="TreeGrafter"/>
</dbReference>
<dbReference type="RefSeq" id="WP_102723813.1">
    <property type="nucleotide sequence ID" value="NZ_PNHG01000005.1"/>
</dbReference>
<keyword evidence="2" id="KW-0378">Hydrolase</keyword>
<dbReference type="GO" id="GO:0005829">
    <property type="term" value="C:cytosol"/>
    <property type="evidence" value="ECO:0007669"/>
    <property type="project" value="TreeGrafter"/>
</dbReference>
<sequence>MSYQSGYAVVDLETTGFSHRDRIIEIGVVLLDSHLVFESTWETLIQPLRDIANSEIHQITATDVVDAPTFADVAKHLGAVLNGRALVAHNASFEQRFLAHEFERAGVAAGLPYQGIDTMHLASHYLGVKKLADALSRTGIHNDFPHSALGDAQATAKLFTHFATQHEAPIAGFPAALFTTPPASPVNLCPRGSVGGGGAWVQKLFQALPTSGHKNEERTAGVIALAQTLLGK</sequence>
<dbReference type="SUPFAM" id="SSF53098">
    <property type="entry name" value="Ribonuclease H-like"/>
    <property type="match status" value="1"/>
</dbReference>
<evidence type="ECO:0000259" key="4">
    <source>
        <dbReference type="SMART" id="SM00479"/>
    </source>
</evidence>
<protein>
    <recommendedName>
        <fullName evidence="4">Exonuclease domain-containing protein</fullName>
    </recommendedName>
</protein>
<evidence type="ECO:0000313" key="6">
    <source>
        <dbReference type="Proteomes" id="UP000235836"/>
    </source>
</evidence>
<evidence type="ECO:0000256" key="2">
    <source>
        <dbReference type="ARBA" id="ARBA00022801"/>
    </source>
</evidence>
<dbReference type="Proteomes" id="UP000235836">
    <property type="component" value="Unassembled WGS sequence"/>
</dbReference>
<dbReference type="FunFam" id="3.30.420.10:FF:000045">
    <property type="entry name" value="3'-5' exonuclease DinG"/>
    <property type="match status" value="1"/>
</dbReference>
<keyword evidence="6" id="KW-1185">Reference proteome</keyword>
<keyword evidence="1" id="KW-0540">Nuclease</keyword>
<dbReference type="InterPro" id="IPR013520">
    <property type="entry name" value="Ribonucl_H"/>
</dbReference>
<dbReference type="CDD" id="cd06127">
    <property type="entry name" value="DEDDh"/>
    <property type="match status" value="1"/>
</dbReference>
<dbReference type="Gene3D" id="3.30.420.10">
    <property type="entry name" value="Ribonuclease H-like superfamily/Ribonuclease H"/>
    <property type="match status" value="1"/>
</dbReference>
<evidence type="ECO:0000313" key="5">
    <source>
        <dbReference type="EMBL" id="PMC64712.1"/>
    </source>
</evidence>
<feature type="domain" description="Exonuclease" evidence="4">
    <location>
        <begin position="6"/>
        <end position="168"/>
    </location>
</feature>
<reference evidence="5 6" key="1">
    <citation type="submission" date="2017-09" db="EMBL/GenBank/DDBJ databases">
        <title>Bacterial strain isolated from the female urinary microbiota.</title>
        <authorList>
            <person name="Thomas-White K."/>
            <person name="Kumar N."/>
            <person name="Forster S."/>
            <person name="Putonti C."/>
            <person name="Lawley T."/>
            <person name="Wolfe A.J."/>
        </authorList>
    </citation>
    <scope>NUCLEOTIDE SEQUENCE [LARGE SCALE GENOMIC DNA]</scope>
    <source>
        <strain evidence="5 6">UMB0792</strain>
    </source>
</reference>
<dbReference type="InterPro" id="IPR012337">
    <property type="entry name" value="RNaseH-like_sf"/>
</dbReference>
<proteinExistence type="predicted"/>
<dbReference type="AlphaFoldDB" id="A0A2N6T5X8"/>
<dbReference type="GO" id="GO:0003676">
    <property type="term" value="F:nucleic acid binding"/>
    <property type="evidence" value="ECO:0007669"/>
    <property type="project" value="InterPro"/>
</dbReference>
<evidence type="ECO:0000256" key="3">
    <source>
        <dbReference type="ARBA" id="ARBA00022839"/>
    </source>
</evidence>
<dbReference type="Pfam" id="PF00929">
    <property type="entry name" value="RNase_T"/>
    <property type="match status" value="1"/>
</dbReference>
<name>A0A2N6T5X8_9CORY</name>
<evidence type="ECO:0000256" key="1">
    <source>
        <dbReference type="ARBA" id="ARBA00022722"/>
    </source>
</evidence>
<dbReference type="InterPro" id="IPR036397">
    <property type="entry name" value="RNaseH_sf"/>
</dbReference>
<gene>
    <name evidence="5" type="ORF">CJ203_04510</name>
</gene>
<comment type="caution">
    <text evidence="5">The sequence shown here is derived from an EMBL/GenBank/DDBJ whole genome shotgun (WGS) entry which is preliminary data.</text>
</comment>
<organism evidence="5 6">
    <name type="scientific">Corynebacterium tuscaniense</name>
    <dbReference type="NCBI Taxonomy" id="302449"/>
    <lineage>
        <taxon>Bacteria</taxon>
        <taxon>Bacillati</taxon>
        <taxon>Actinomycetota</taxon>
        <taxon>Actinomycetes</taxon>
        <taxon>Mycobacteriales</taxon>
        <taxon>Corynebacteriaceae</taxon>
        <taxon>Corynebacterium</taxon>
    </lineage>
</organism>
<keyword evidence="3" id="KW-0269">Exonuclease</keyword>
<dbReference type="EMBL" id="PNHG01000005">
    <property type="protein sequence ID" value="PMC64712.1"/>
    <property type="molecule type" value="Genomic_DNA"/>
</dbReference>
<dbReference type="PANTHER" id="PTHR30231">
    <property type="entry name" value="DNA POLYMERASE III SUBUNIT EPSILON"/>
    <property type="match status" value="1"/>
</dbReference>
<dbReference type="PANTHER" id="PTHR30231:SF4">
    <property type="entry name" value="PROTEIN NEN2"/>
    <property type="match status" value="1"/>
</dbReference>
<dbReference type="SMART" id="SM00479">
    <property type="entry name" value="EXOIII"/>
    <property type="match status" value="1"/>
</dbReference>